<keyword evidence="2" id="KW-1185">Reference proteome</keyword>
<dbReference type="EMBL" id="NJHS01000346">
    <property type="protein sequence ID" value="PNJ92632.1"/>
    <property type="molecule type" value="Genomic_DNA"/>
</dbReference>
<gene>
    <name evidence="1" type="ORF">CEP15_16020</name>
</gene>
<proteinExistence type="predicted"/>
<comment type="caution">
    <text evidence="1">The sequence shown here is derived from an EMBL/GenBank/DDBJ whole genome shotgun (WGS) entry which is preliminary data.</text>
</comment>
<evidence type="ECO:0000313" key="2">
    <source>
        <dbReference type="Proteomes" id="UP000236284"/>
    </source>
</evidence>
<dbReference type="RefSeq" id="WP_083383495.1">
    <property type="nucleotide sequence ID" value="NZ_NJHS01000346.1"/>
</dbReference>
<evidence type="ECO:0008006" key="3">
    <source>
        <dbReference type="Google" id="ProtNLM"/>
    </source>
</evidence>
<accession>A0ABX4WHZ5</accession>
<sequence length="136" mass="15843">MSWIHIRAICSLDFALPSKIYPEIDVKQIKLCFPLLFHKRSHHTDYHSNIHLSTVCFNQMLKGFCQKYRPQPKKVEKNRWGSKLLAGMKPNQKKKGTSPGQLKLFWDELDITNEEIIKAATIFVKANCYTPNPKNK</sequence>
<evidence type="ECO:0000313" key="1">
    <source>
        <dbReference type="EMBL" id="PNJ92632.1"/>
    </source>
</evidence>
<reference evidence="1 2" key="1">
    <citation type="submission" date="2017-06" db="EMBL/GenBank/DDBJ databases">
        <title>Genome variation in co-occurring toxic Cylindrospermopsis raciborskii strains determines phenotypic plasticity.</title>
        <authorList>
            <person name="Willis A."/>
            <person name="Woodhouse J."/>
            <person name="Ongley S."/>
            <person name="Jex A."/>
            <person name="Burford M."/>
            <person name="Neilan B."/>
        </authorList>
    </citation>
    <scope>NUCLEOTIDE SEQUENCE [LARGE SCALE GENOMIC DNA]</scope>
    <source>
        <strain evidence="1 2">C07</strain>
    </source>
</reference>
<organism evidence="1 2">
    <name type="scientific">Cylindrospermopsis raciborskii C07</name>
    <dbReference type="NCBI Taxonomy" id="2014886"/>
    <lineage>
        <taxon>Bacteria</taxon>
        <taxon>Bacillati</taxon>
        <taxon>Cyanobacteriota</taxon>
        <taxon>Cyanophyceae</taxon>
        <taxon>Nostocales</taxon>
        <taxon>Aphanizomenonaceae</taxon>
        <taxon>Cylindrospermopsis</taxon>
    </lineage>
</organism>
<dbReference type="Proteomes" id="UP000236284">
    <property type="component" value="Unassembled WGS sequence"/>
</dbReference>
<protein>
    <recommendedName>
        <fullName evidence="3">Transposase</fullName>
    </recommendedName>
</protein>
<name>A0ABX4WHZ5_9CYAN</name>